<feature type="region of interest" description="Disordered" evidence="1">
    <location>
        <begin position="442"/>
        <end position="467"/>
    </location>
</feature>
<dbReference type="EMBL" id="BSDI01000054">
    <property type="protein sequence ID" value="GLI02087.1"/>
    <property type="molecule type" value="Genomic_DNA"/>
</dbReference>
<keyword evidence="2" id="KW-0472">Membrane</keyword>
<dbReference type="Proteomes" id="UP001144280">
    <property type="component" value="Unassembled WGS sequence"/>
</dbReference>
<dbReference type="Gene3D" id="2.130.10.10">
    <property type="entry name" value="YVTN repeat-like/Quinoprotein amine dehydrogenase"/>
    <property type="match status" value="1"/>
</dbReference>
<protein>
    <recommendedName>
        <fullName evidence="5">Pyrroloquinoline-quinone binding quinoprotein</fullName>
    </recommendedName>
</protein>
<feature type="transmembrane region" description="Helical" evidence="2">
    <location>
        <begin position="12"/>
        <end position="32"/>
    </location>
</feature>
<accession>A0ABQ5R5M7</accession>
<keyword evidence="4" id="KW-1185">Reference proteome</keyword>
<comment type="caution">
    <text evidence="3">The sequence shown here is derived from an EMBL/GenBank/DDBJ whole genome shotgun (WGS) entry which is preliminary data.</text>
</comment>
<keyword evidence="2" id="KW-0812">Transmembrane</keyword>
<evidence type="ECO:0000256" key="2">
    <source>
        <dbReference type="SAM" id="Phobius"/>
    </source>
</evidence>
<evidence type="ECO:0008006" key="5">
    <source>
        <dbReference type="Google" id="ProtNLM"/>
    </source>
</evidence>
<dbReference type="InterPro" id="IPR015943">
    <property type="entry name" value="WD40/YVTN_repeat-like_dom_sf"/>
</dbReference>
<evidence type="ECO:0000313" key="4">
    <source>
        <dbReference type="Proteomes" id="UP001144280"/>
    </source>
</evidence>
<name>A0ABQ5R5M7_9ACTN</name>
<keyword evidence="2" id="KW-1133">Transmembrane helix</keyword>
<sequence length="467" mass="49869">MAKGTAGGRAGWVVAGLIVLVVLVATNVWNPFPDMWEWVSRTRPLSSPDTAWQQSVGGQPKSVTITGSVAVVEQGTSVEGRSLGTGVRLWKREVNWGAVAGEGDNAVVVVGELLKKGYEVIDPRSGIVWRKDTQAVAVWTYRDALLDVRCSDAKDCTLSAWEPRGTKPRWTAELPGVGFVLFADNPDLLDAKPLTARGIAGDVAGPVVLPSLLGFPIDNKVRVVDTSDGRVARDFEPEREDRYAVVGGRLVRVEARSGDGTCYFTVTATDAATDRQVWQKEALNLRTASGAGCTQRDDPNGGQNVVVGVGANGREVVVDAYDGRILWLGKKGEKLQAVDDSYAIVRPEDGKSVVSYAYGASRPRWTKPVHDSKAQTAITPYAVVTVQEDPHRITAWAPSSGKELVTIKSEAKVWAVGPAGMIIGEGRHIGYVPFAGVTSTPNGTRAPNGTGAEGCDGPKEPQCRAEK</sequence>
<organism evidence="3 4">
    <name type="scientific">Phytohabitans aurantiacus</name>
    <dbReference type="NCBI Taxonomy" id="3016789"/>
    <lineage>
        <taxon>Bacteria</taxon>
        <taxon>Bacillati</taxon>
        <taxon>Actinomycetota</taxon>
        <taxon>Actinomycetes</taxon>
        <taxon>Micromonosporales</taxon>
        <taxon>Micromonosporaceae</taxon>
    </lineage>
</organism>
<dbReference type="InterPro" id="IPR011047">
    <property type="entry name" value="Quinoprotein_ADH-like_sf"/>
</dbReference>
<dbReference type="SUPFAM" id="SSF50998">
    <property type="entry name" value="Quinoprotein alcohol dehydrogenase-like"/>
    <property type="match status" value="1"/>
</dbReference>
<reference evidence="3" key="1">
    <citation type="submission" date="2022-12" db="EMBL/GenBank/DDBJ databases">
        <title>New Phytohabitans aurantiacus sp. RD004123 nov., an actinomycete isolated from soil.</title>
        <authorList>
            <person name="Triningsih D.W."/>
            <person name="Harunari E."/>
            <person name="Igarashi Y."/>
        </authorList>
    </citation>
    <scope>NUCLEOTIDE SEQUENCE</scope>
    <source>
        <strain evidence="3">RD004123</strain>
    </source>
</reference>
<proteinExistence type="predicted"/>
<gene>
    <name evidence="3" type="ORF">Pa4123_73650</name>
</gene>
<feature type="compositionally biased region" description="Basic and acidic residues" evidence="1">
    <location>
        <begin position="456"/>
        <end position="467"/>
    </location>
</feature>
<evidence type="ECO:0000256" key="1">
    <source>
        <dbReference type="SAM" id="MobiDB-lite"/>
    </source>
</evidence>
<dbReference type="RefSeq" id="WP_281903563.1">
    <property type="nucleotide sequence ID" value="NZ_BSDI01000054.1"/>
</dbReference>
<evidence type="ECO:0000313" key="3">
    <source>
        <dbReference type="EMBL" id="GLI02087.1"/>
    </source>
</evidence>